<dbReference type="InterPro" id="IPR027417">
    <property type="entry name" value="P-loop_NTPase"/>
</dbReference>
<gene>
    <name evidence="2" type="ORF">GCM10008906_04880</name>
</gene>
<dbReference type="Gene3D" id="3.40.50.300">
    <property type="entry name" value="P-loop containing nucleotide triphosphate hydrolases"/>
    <property type="match status" value="1"/>
</dbReference>
<dbReference type="InterPro" id="IPR051396">
    <property type="entry name" value="Bact_Antivir_Def_Nuclease"/>
</dbReference>
<proteinExistence type="predicted"/>
<dbReference type="CDD" id="cd00267">
    <property type="entry name" value="ABC_ATPase"/>
    <property type="match status" value="1"/>
</dbReference>
<dbReference type="Proteomes" id="UP001501510">
    <property type="component" value="Unassembled WGS sequence"/>
</dbReference>
<comment type="caution">
    <text evidence="2">The sequence shown here is derived from an EMBL/GenBank/DDBJ whole genome shotgun (WGS) entry which is preliminary data.</text>
</comment>
<dbReference type="SUPFAM" id="SSF52540">
    <property type="entry name" value="P-loop containing nucleoside triphosphate hydrolases"/>
    <property type="match status" value="1"/>
</dbReference>
<dbReference type="PANTHER" id="PTHR43581">
    <property type="entry name" value="ATP/GTP PHOSPHATASE"/>
    <property type="match status" value="1"/>
</dbReference>
<dbReference type="PANTHER" id="PTHR43581:SF2">
    <property type="entry name" value="EXCINUCLEASE ATPASE SUBUNIT"/>
    <property type="match status" value="1"/>
</dbReference>
<dbReference type="RefSeq" id="WP_343758496.1">
    <property type="nucleotide sequence ID" value="NZ_BAAACG010000003.1"/>
</dbReference>
<evidence type="ECO:0000313" key="2">
    <source>
        <dbReference type="EMBL" id="GAA0733697.1"/>
    </source>
</evidence>
<name>A0ABN1JAA8_9CLOT</name>
<dbReference type="InterPro" id="IPR003959">
    <property type="entry name" value="ATPase_AAA_core"/>
</dbReference>
<sequence length="626" mass="73503">MSLLIKSIKLDGFKSYEKATISFNEKFNVIVGENNIGKTTIFEAMLLWKKCYDLNVKANKKGFYKSGNNLYVNFEELHFIRLSQDTDIFNGTKKECMIYLQLFDDELQSNFDLGFTLTKPYNIPNAYIRITMIDQSEFSEFEKYCKYKNIKLDNIMFIHQTKPVSNVLNKEPYMYKGQIIKKIEKGKSNEVLRNKIINSINSNKERLETYMKKVLGIDFSFIIPTKNKKDQQEYIDLKVNINNQKLDIFLQGSGFLQVAEIFSTIDTVDNELNILLIDEPDSHISPRIQNKLLQELKKIHNTQIFVISHNDNFVSNLDPNEIIFINSDNKSKSDIYSLVQNSDLDVIHHSMGGIISSLTTLQNADKIIFVEGEDDIAYIKKIYNRMCVVDIADKILSDSIDFGDIAFWHIRGKDYLKIKIDNYKNILSQLVERKRYSIIFDKDFCTVKFNNIFKNEMKNRLGKNSKCYTHEGYCFESVLFSNDEILANFIHRLSKVDINIVEKFIEDYRISIQNDLKNVSTDRYNKMKNKFNGQKKESRLELKKVDFDCFAKECSKDYKYAMNKYNITEFVLNFEKRQKVKLFDRNDDNPETCASLLLKSYIETIKSIDDVYDSYKELIKFIFKND</sequence>
<reference evidence="2 3" key="1">
    <citation type="journal article" date="2019" name="Int. J. Syst. Evol. Microbiol.">
        <title>The Global Catalogue of Microorganisms (GCM) 10K type strain sequencing project: providing services to taxonomists for standard genome sequencing and annotation.</title>
        <authorList>
            <consortium name="The Broad Institute Genomics Platform"/>
            <consortium name="The Broad Institute Genome Sequencing Center for Infectious Disease"/>
            <person name="Wu L."/>
            <person name="Ma J."/>
        </authorList>
    </citation>
    <scope>NUCLEOTIDE SEQUENCE [LARGE SCALE GENOMIC DNA]</scope>
    <source>
        <strain evidence="2 3">JCM 1407</strain>
    </source>
</reference>
<dbReference type="EMBL" id="BAAACG010000003">
    <property type="protein sequence ID" value="GAA0733697.1"/>
    <property type="molecule type" value="Genomic_DNA"/>
</dbReference>
<feature type="domain" description="ATPase AAA-type core" evidence="1">
    <location>
        <begin position="27"/>
        <end position="315"/>
    </location>
</feature>
<evidence type="ECO:0000313" key="3">
    <source>
        <dbReference type="Proteomes" id="UP001501510"/>
    </source>
</evidence>
<accession>A0ABN1JAA8</accession>
<keyword evidence="3" id="KW-1185">Reference proteome</keyword>
<evidence type="ECO:0000259" key="1">
    <source>
        <dbReference type="Pfam" id="PF13304"/>
    </source>
</evidence>
<organism evidence="2 3">
    <name type="scientific">Clostridium oceanicum</name>
    <dbReference type="NCBI Taxonomy" id="1543"/>
    <lineage>
        <taxon>Bacteria</taxon>
        <taxon>Bacillati</taxon>
        <taxon>Bacillota</taxon>
        <taxon>Clostridia</taxon>
        <taxon>Eubacteriales</taxon>
        <taxon>Clostridiaceae</taxon>
        <taxon>Clostridium</taxon>
    </lineage>
</organism>
<protein>
    <submittedName>
        <fullName evidence="2">AAA family ATPase</fullName>
    </submittedName>
</protein>
<dbReference type="Pfam" id="PF13304">
    <property type="entry name" value="AAA_21"/>
    <property type="match status" value="1"/>
</dbReference>